<dbReference type="InterPro" id="IPR051176">
    <property type="entry name" value="Cent_Immune-Sig_Mod"/>
</dbReference>
<dbReference type="InterPro" id="IPR008984">
    <property type="entry name" value="SMAD_FHA_dom_sf"/>
</dbReference>
<name>A0A9P8VNN1_9PEZI</name>
<feature type="region of interest" description="Disordered" evidence="1">
    <location>
        <begin position="501"/>
        <end position="540"/>
    </location>
</feature>
<reference evidence="4" key="1">
    <citation type="journal article" date="2021" name="Nat. Commun.">
        <title>Genetic determinants of endophytism in the Arabidopsis root mycobiome.</title>
        <authorList>
            <person name="Mesny F."/>
            <person name="Miyauchi S."/>
            <person name="Thiergart T."/>
            <person name="Pickel B."/>
            <person name="Atanasova L."/>
            <person name="Karlsson M."/>
            <person name="Huettel B."/>
            <person name="Barry K.W."/>
            <person name="Haridas S."/>
            <person name="Chen C."/>
            <person name="Bauer D."/>
            <person name="Andreopoulos W."/>
            <person name="Pangilinan J."/>
            <person name="LaButti K."/>
            <person name="Riley R."/>
            <person name="Lipzen A."/>
            <person name="Clum A."/>
            <person name="Drula E."/>
            <person name="Henrissat B."/>
            <person name="Kohler A."/>
            <person name="Grigoriev I.V."/>
            <person name="Martin F.M."/>
            <person name="Hacquard S."/>
        </authorList>
    </citation>
    <scope>NUCLEOTIDE SEQUENCE</scope>
    <source>
        <strain evidence="4">MPI-SDFR-AT-0117</strain>
    </source>
</reference>
<organism evidence="4 5">
    <name type="scientific">Plectosphaerella plurivora</name>
    <dbReference type="NCBI Taxonomy" id="936078"/>
    <lineage>
        <taxon>Eukaryota</taxon>
        <taxon>Fungi</taxon>
        <taxon>Dikarya</taxon>
        <taxon>Ascomycota</taxon>
        <taxon>Pezizomycotina</taxon>
        <taxon>Sordariomycetes</taxon>
        <taxon>Hypocreomycetidae</taxon>
        <taxon>Glomerellales</taxon>
        <taxon>Plectosphaerellaceae</taxon>
        <taxon>Plectosphaerella</taxon>
    </lineage>
</organism>
<feature type="compositionally biased region" description="Low complexity" evidence="1">
    <location>
        <begin position="201"/>
        <end position="212"/>
    </location>
</feature>
<feature type="region of interest" description="Disordered" evidence="1">
    <location>
        <begin position="325"/>
        <end position="398"/>
    </location>
</feature>
<evidence type="ECO:0000256" key="1">
    <source>
        <dbReference type="SAM" id="MobiDB-lite"/>
    </source>
</evidence>
<dbReference type="GO" id="GO:0005737">
    <property type="term" value="C:cytoplasm"/>
    <property type="evidence" value="ECO:0007669"/>
    <property type="project" value="TreeGrafter"/>
</dbReference>
<dbReference type="PANTHER" id="PTHR15715">
    <property type="entry name" value="CENTROSOMAL PROTEIN OF 170 KDA"/>
    <property type="match status" value="1"/>
</dbReference>
<dbReference type="PANTHER" id="PTHR15715:SF37">
    <property type="entry name" value="LD47843P"/>
    <property type="match status" value="1"/>
</dbReference>
<feature type="compositionally biased region" description="Polar residues" evidence="1">
    <location>
        <begin position="461"/>
        <end position="474"/>
    </location>
</feature>
<dbReference type="SMART" id="SM00240">
    <property type="entry name" value="FHA"/>
    <property type="match status" value="1"/>
</dbReference>
<dbReference type="OrthoDB" id="4851828at2759"/>
<protein>
    <recommendedName>
        <fullName evidence="3">FHA domain-containing protein</fullName>
    </recommendedName>
</protein>
<feature type="transmembrane region" description="Helical" evidence="2">
    <location>
        <begin position="711"/>
        <end position="734"/>
    </location>
</feature>
<feature type="compositionally biased region" description="Acidic residues" evidence="1">
    <location>
        <begin position="355"/>
        <end position="390"/>
    </location>
</feature>
<keyword evidence="2" id="KW-0472">Membrane</keyword>
<feature type="region of interest" description="Disordered" evidence="1">
    <location>
        <begin position="193"/>
        <end position="218"/>
    </location>
</feature>
<keyword evidence="2" id="KW-0812">Transmembrane</keyword>
<feature type="region of interest" description="Disordered" evidence="1">
    <location>
        <begin position="627"/>
        <end position="648"/>
    </location>
</feature>
<gene>
    <name evidence="4" type="ORF">F5X68DRAFT_650</name>
</gene>
<dbReference type="SUPFAM" id="SSF49879">
    <property type="entry name" value="SMAD/FHA domain"/>
    <property type="match status" value="1"/>
</dbReference>
<dbReference type="EMBL" id="JAGSXJ010000001">
    <property type="protein sequence ID" value="KAH6696906.1"/>
    <property type="molecule type" value="Genomic_DNA"/>
</dbReference>
<dbReference type="PROSITE" id="PS50006">
    <property type="entry name" value="FHA_DOMAIN"/>
    <property type="match status" value="1"/>
</dbReference>
<dbReference type="CDD" id="cd00060">
    <property type="entry name" value="FHA"/>
    <property type="match status" value="1"/>
</dbReference>
<dbReference type="InterPro" id="IPR000253">
    <property type="entry name" value="FHA_dom"/>
</dbReference>
<evidence type="ECO:0000313" key="5">
    <source>
        <dbReference type="Proteomes" id="UP000770015"/>
    </source>
</evidence>
<accession>A0A9P8VNN1</accession>
<dbReference type="Proteomes" id="UP000770015">
    <property type="component" value="Unassembled WGS sequence"/>
</dbReference>
<proteinExistence type="predicted"/>
<comment type="caution">
    <text evidence="4">The sequence shown here is derived from an EMBL/GenBank/DDBJ whole genome shotgun (WGS) entry which is preliminary data.</text>
</comment>
<dbReference type="AlphaFoldDB" id="A0A9P8VNN1"/>
<evidence type="ECO:0000259" key="3">
    <source>
        <dbReference type="PROSITE" id="PS50006"/>
    </source>
</evidence>
<keyword evidence="5" id="KW-1185">Reference proteome</keyword>
<keyword evidence="2" id="KW-1133">Transmembrane helix</keyword>
<feature type="compositionally biased region" description="Low complexity" evidence="1">
    <location>
        <begin position="506"/>
        <end position="525"/>
    </location>
</feature>
<dbReference type="Gene3D" id="2.60.200.20">
    <property type="match status" value="1"/>
</dbReference>
<evidence type="ECO:0000313" key="4">
    <source>
        <dbReference type="EMBL" id="KAH6696906.1"/>
    </source>
</evidence>
<sequence>MASSDDHVVMIGLHFKFQSLDTQHTERRIRLDKNQKTVQIGRTSKRDPNLSSAMNNGWIDSPVISREHAELSLGDETQPVYIKDLNSRHGTYLNHERLEPNRIYPVIHGDVVKFGIDIQRDEMTWPPPSAQVFIHAKSPSPPVATTAQAQTQHRVFVVPDDSDSSDADSEDEDVQEIRHAVKALREVAGARHPRLTSEVSQVVPPSAQTPTTTAPPPAVHIDITDDLDTISAKVPCVVDLTEPNEIFDNIASSGVVAEEADMNLSVFEDAQRTSTDVSNVHAELSHVRADMIVLDDDDDDDFVSEEERGRLEALVDEMYNKDIMDAASDDDSGIEDSGIMDSDDMHSDDMASDAMESDAQDSDAMDSDAMDSDESDEEESDDMVLWDESEPSSPSPNLLPLYPNVMNDHAMPKANFEGMDLEVGVKTVAAETFDINQGSYNAVEADAQRIPRMIPTESDWPESSDSMPFNSSQAPPLPSSRIYLHNAGNAVQPDYRLRLPSILNNPPSESSPVLVRSSSPPSEVPCDTFESEVVPESSQPTEHVEEAIADIVMDSFTAQDPTAKSAAPIIAQLVPQSPLIESGDRFLAYPLEETDQLNDRNSPELDMSSAWLFQQSKLNNTAKVTATPADEVASEKAPGSTTAGAMKRKATEISDVTEAEEAQQAAALDMIIPNQAELPQPIVEALPTPPAEHDEVHAPKKMRRVAEAARLLALGGAAAGVALFTTLVATAPSFA</sequence>
<feature type="domain" description="FHA" evidence="3">
    <location>
        <begin position="38"/>
        <end position="98"/>
    </location>
</feature>
<dbReference type="Pfam" id="PF00498">
    <property type="entry name" value="FHA"/>
    <property type="match status" value="1"/>
</dbReference>
<feature type="region of interest" description="Disordered" evidence="1">
    <location>
        <begin position="458"/>
        <end position="478"/>
    </location>
</feature>
<evidence type="ECO:0000256" key="2">
    <source>
        <dbReference type="SAM" id="Phobius"/>
    </source>
</evidence>